<dbReference type="GO" id="GO:0070043">
    <property type="term" value="F:rRNA (guanine-N7-)-methyltransferase activity"/>
    <property type="evidence" value="ECO:0007669"/>
    <property type="project" value="TreeGrafter"/>
</dbReference>
<evidence type="ECO:0000313" key="6">
    <source>
        <dbReference type="EMBL" id="PSL30436.1"/>
    </source>
</evidence>
<dbReference type="InterPro" id="IPR000241">
    <property type="entry name" value="RlmKL-like_Mtase"/>
</dbReference>
<protein>
    <submittedName>
        <fullName evidence="6">Putative N6-adenine-specific DNA methylase</fullName>
    </submittedName>
</protein>
<dbReference type="CDD" id="cd11715">
    <property type="entry name" value="THUMP_AdoMetMT"/>
    <property type="match status" value="1"/>
</dbReference>
<dbReference type="GO" id="GO:0003723">
    <property type="term" value="F:RNA binding"/>
    <property type="evidence" value="ECO:0007669"/>
    <property type="project" value="InterPro"/>
</dbReference>
<keyword evidence="7" id="KW-1185">Reference proteome</keyword>
<dbReference type="InterPro" id="IPR029063">
    <property type="entry name" value="SAM-dependent_MTases_sf"/>
</dbReference>
<feature type="domain" description="THUMP" evidence="4">
    <location>
        <begin position="76"/>
        <end position="159"/>
    </location>
</feature>
<dbReference type="OrthoDB" id="9809404at2"/>
<proteinExistence type="predicted"/>
<keyword evidence="2" id="KW-0808">Transferase</keyword>
<organism evidence="6 7">
    <name type="scientific">Dyadobacter jiangsuensis</name>
    <dbReference type="NCBI Taxonomy" id="1591085"/>
    <lineage>
        <taxon>Bacteria</taxon>
        <taxon>Pseudomonadati</taxon>
        <taxon>Bacteroidota</taxon>
        <taxon>Cytophagia</taxon>
        <taxon>Cytophagales</taxon>
        <taxon>Spirosomataceae</taxon>
        <taxon>Dyadobacter</taxon>
    </lineage>
</organism>
<gene>
    <name evidence="6" type="ORF">CLV60_104378</name>
</gene>
<feature type="domain" description="RlmL ferredoxin-like" evidence="5">
    <location>
        <begin position="10"/>
        <end position="64"/>
    </location>
</feature>
<dbReference type="InterPro" id="IPR054170">
    <property type="entry name" value="RlmL_1st"/>
</dbReference>
<evidence type="ECO:0000256" key="2">
    <source>
        <dbReference type="ARBA" id="ARBA00022679"/>
    </source>
</evidence>
<sequence length="387" mass="43413">MSLFKTTAPIIITCYKRLAPFLEKEVTELGYRVEETFATGVRLRGTVNDCIKLNLNLYCASQVLYSLGTFSAQHPDDVYRFLSKMQWENILADDAYFSVTSNVMTATVNNTMFANLRVKDAIVDRLRDKKGARPSTGSELKGAVVHLFWKDDRAEIFIDTSGETVARHGYRKIPGKAPMLEALASATILASQWNRNSAFVNPMCGSGTLAIEAALIATNSRPGLFRDNYSFMHLLGYDEEVYFNAQDKLEAQIIEAPNLRIIATDYDQNAVTNAKKNAIAAGVADMIEFGLCDFADTEVPQDNKGVFFVNPEYGERLGEISELEETYGRIGDFMKQKCGGYYGYVFTGNLDLAKKIGLKAKRRIEFYSGKIDCRLLEYELYEGSRRV</sequence>
<feature type="domain" description="Ribosomal RNA large subunit methyltransferase K/L-like methyltransferase" evidence="3">
    <location>
        <begin position="169"/>
        <end position="375"/>
    </location>
</feature>
<keyword evidence="1 6" id="KW-0489">Methyltransferase</keyword>
<dbReference type="Pfam" id="PF01170">
    <property type="entry name" value="UPF0020"/>
    <property type="match status" value="1"/>
</dbReference>
<dbReference type="Pfam" id="PF02926">
    <property type="entry name" value="THUMP"/>
    <property type="match status" value="1"/>
</dbReference>
<dbReference type="Pfam" id="PF22020">
    <property type="entry name" value="RlmL_1st"/>
    <property type="match status" value="1"/>
</dbReference>
<evidence type="ECO:0000256" key="1">
    <source>
        <dbReference type="ARBA" id="ARBA00022603"/>
    </source>
</evidence>
<reference evidence="6 7" key="1">
    <citation type="submission" date="2018-03" db="EMBL/GenBank/DDBJ databases">
        <title>Genomic Encyclopedia of Archaeal and Bacterial Type Strains, Phase II (KMG-II): from individual species to whole genera.</title>
        <authorList>
            <person name="Goeker M."/>
        </authorList>
    </citation>
    <scope>NUCLEOTIDE SEQUENCE [LARGE SCALE GENOMIC DNA]</scope>
    <source>
        <strain evidence="6 7">DSM 29057</strain>
    </source>
</reference>
<accession>A0A2P8G8X5</accession>
<dbReference type="InterPro" id="IPR004114">
    <property type="entry name" value="THUMP_dom"/>
</dbReference>
<dbReference type="Gene3D" id="3.30.2130.30">
    <property type="match status" value="1"/>
</dbReference>
<dbReference type="RefSeq" id="WP_106595307.1">
    <property type="nucleotide sequence ID" value="NZ_PYAS01000004.1"/>
</dbReference>
<dbReference type="Gene3D" id="3.40.50.150">
    <property type="entry name" value="Vaccinia Virus protein VP39"/>
    <property type="match status" value="1"/>
</dbReference>
<comment type="caution">
    <text evidence="6">The sequence shown here is derived from an EMBL/GenBank/DDBJ whole genome shotgun (WGS) entry which is preliminary data.</text>
</comment>
<evidence type="ECO:0000259" key="4">
    <source>
        <dbReference type="Pfam" id="PF02926"/>
    </source>
</evidence>
<dbReference type="Proteomes" id="UP000241964">
    <property type="component" value="Unassembled WGS sequence"/>
</dbReference>
<evidence type="ECO:0000259" key="5">
    <source>
        <dbReference type="Pfam" id="PF22020"/>
    </source>
</evidence>
<dbReference type="EMBL" id="PYAS01000004">
    <property type="protein sequence ID" value="PSL30436.1"/>
    <property type="molecule type" value="Genomic_DNA"/>
</dbReference>
<dbReference type="AlphaFoldDB" id="A0A2P8G8X5"/>
<evidence type="ECO:0000259" key="3">
    <source>
        <dbReference type="Pfam" id="PF01170"/>
    </source>
</evidence>
<dbReference type="PANTHER" id="PTHR47313:SF1">
    <property type="entry name" value="RIBOSOMAL RNA LARGE SUBUNIT METHYLTRANSFERASE K_L"/>
    <property type="match status" value="1"/>
</dbReference>
<dbReference type="PANTHER" id="PTHR47313">
    <property type="entry name" value="RIBOSOMAL RNA LARGE SUBUNIT METHYLTRANSFERASE K/L"/>
    <property type="match status" value="1"/>
</dbReference>
<evidence type="ECO:0000313" key="7">
    <source>
        <dbReference type="Proteomes" id="UP000241964"/>
    </source>
</evidence>
<name>A0A2P8G8X5_9BACT</name>
<dbReference type="GO" id="GO:0008990">
    <property type="term" value="F:rRNA (guanine-N2-)-methyltransferase activity"/>
    <property type="evidence" value="ECO:0007669"/>
    <property type="project" value="TreeGrafter"/>
</dbReference>
<dbReference type="SUPFAM" id="SSF53335">
    <property type="entry name" value="S-adenosyl-L-methionine-dependent methyltransferases"/>
    <property type="match status" value="1"/>
</dbReference>